<feature type="coiled-coil region" evidence="1">
    <location>
        <begin position="343"/>
        <end position="377"/>
    </location>
</feature>
<evidence type="ECO:0000313" key="4">
    <source>
        <dbReference type="EMBL" id="CEL72755.1"/>
    </source>
</evidence>
<evidence type="ECO:0000256" key="1">
    <source>
        <dbReference type="SAM" id="Coils"/>
    </source>
</evidence>
<feature type="chain" id="PRO_5002523541" evidence="3">
    <location>
        <begin position="29"/>
        <end position="961"/>
    </location>
</feature>
<proteinExistence type="predicted"/>
<sequence length="961" mass="104534">MVFWGPPSLLRLLISLHALVQWLGVFRSKPVSKAGIIIVWFRSSPELQAATASHTPGAAASKESGESSDGHDGDSAASEHPEDVSESSRRQGTSGVAPLTSPEDEASRSTLARRLEKELAQLRDQRRRVQANLRNQRCRWSSEESYKPAPSSSPETLARIRAKYRSSVDKKKREMSVVEQSIREMELQEATLRARLLECRRGCSQGSEEPSTEDAAGTSTSASHLQGSADAAEASGGDDDSGVSRDQARHSTHSSSRLASSRGLTLPADSGGGDSGTSLSLEERLKMVRTQKRRKQVNLYSLRRHWLTEAAYVKERTSSAKPMRAKPGGSPVSPSPKLLERYRAAYRSTVDKKRQEMSALEQSIRELEIEEAQLRALLLGRRSKGGEAPAEPGTEGQPPPSTSTAQSEGPGAQGGPGIQGVSAETESAELPEATSPVPGCSWWSTSPPVTSLSPTAKGVEPGSSAEDKVTGLERDLKQVHSRRMRLVRKRCWMSMRWRDEATFVNLRLQMMNTRRKKKKMAAIVLSPELHQQLSRQYRERCPQRFALMEDLSNEIRMLEEKEKSLTAQLWHARKSSYFAAETRTQASGVSSSTEPAETSDMAGQSSPRGTIQVPRDLVERQYEPALEKPLDEAAASPFVAQTPFRSPTPVTTTEGAWRESAAVASTTHSMASGDLTTSSDWLTHAERTSESASSLIWHHQTAPLFAPGAPQAVVYGGPCTSGDSGGPPYSLPPTVEHAGAAHTTGDPRTESNIPEDILEFFLSYPSPAVTASGDGAALFAESAPSFIQPWSSEYPPPPVVSPSEQAATSASLFQPTTSASDEGATLFAIPASSSAFSGPGWSSPQLQPSWCRHRMHPDTHPNSGVSASRDNLVDMNYPREGSYVVIWIGHYVLHPSGTSVIIAETSFGRLPAGNAVSGPVHSRHRYVSRRREIPQRSPRMTVTIWLRHRPHCFGMPLLVVI</sequence>
<feature type="compositionally biased region" description="Low complexity" evidence="2">
    <location>
        <begin position="253"/>
        <end position="266"/>
    </location>
</feature>
<feature type="compositionally biased region" description="Polar residues" evidence="2">
    <location>
        <begin position="217"/>
        <end position="226"/>
    </location>
</feature>
<feature type="compositionally biased region" description="Basic and acidic residues" evidence="2">
    <location>
        <begin position="63"/>
        <end position="89"/>
    </location>
</feature>
<feature type="signal peptide" evidence="3">
    <location>
        <begin position="1"/>
        <end position="28"/>
    </location>
</feature>
<feature type="compositionally biased region" description="Polar residues" evidence="2">
    <location>
        <begin position="582"/>
        <end position="609"/>
    </location>
</feature>
<feature type="compositionally biased region" description="Low complexity" evidence="2">
    <location>
        <begin position="51"/>
        <end position="62"/>
    </location>
</feature>
<feature type="region of interest" description="Disordered" evidence="2">
    <location>
        <begin position="581"/>
        <end position="614"/>
    </location>
</feature>
<feature type="region of interest" description="Disordered" evidence="2">
    <location>
        <begin position="317"/>
        <end position="336"/>
    </location>
</feature>
<dbReference type="AlphaFoldDB" id="A0A0F7UR72"/>
<feature type="region of interest" description="Disordered" evidence="2">
    <location>
        <begin position="203"/>
        <end position="278"/>
    </location>
</feature>
<feature type="compositionally biased region" description="Low complexity" evidence="2">
    <location>
        <begin position="386"/>
        <end position="396"/>
    </location>
</feature>
<keyword evidence="1" id="KW-0175">Coiled coil</keyword>
<dbReference type="EMBL" id="LN714494">
    <property type="protein sequence ID" value="CEL72755.1"/>
    <property type="molecule type" value="Genomic_DNA"/>
</dbReference>
<feature type="compositionally biased region" description="Low complexity" evidence="2">
    <location>
        <begin position="441"/>
        <end position="455"/>
    </location>
</feature>
<organism evidence="4">
    <name type="scientific">Toxoplasma gondii (strain ATCC 50861 / VEG)</name>
    <dbReference type="NCBI Taxonomy" id="432359"/>
    <lineage>
        <taxon>Eukaryota</taxon>
        <taxon>Sar</taxon>
        <taxon>Alveolata</taxon>
        <taxon>Apicomplexa</taxon>
        <taxon>Conoidasida</taxon>
        <taxon>Coccidia</taxon>
        <taxon>Eucoccidiorida</taxon>
        <taxon>Eimeriorina</taxon>
        <taxon>Sarcocystidae</taxon>
        <taxon>Toxoplasma</taxon>
    </lineage>
</organism>
<gene>
    <name evidence="4" type="ORF">BN1205_035640</name>
</gene>
<name>A0A0F7UR72_TOXGV</name>
<evidence type="ECO:0000256" key="3">
    <source>
        <dbReference type="SAM" id="SignalP"/>
    </source>
</evidence>
<protein>
    <submittedName>
        <fullName evidence="4">Uncharacterized protein</fullName>
    </submittedName>
</protein>
<accession>A0A0F7UR72</accession>
<feature type="region of interest" description="Disordered" evidence="2">
    <location>
        <begin position="134"/>
        <end position="155"/>
    </location>
</feature>
<evidence type="ECO:0000256" key="2">
    <source>
        <dbReference type="SAM" id="MobiDB-lite"/>
    </source>
</evidence>
<reference evidence="4" key="1">
    <citation type="journal article" date="2015" name="PLoS ONE">
        <title>Comprehensive Evaluation of Toxoplasma gondii VEG and Neospora caninum LIV Genomes with Tachyzoite Stage Transcriptome and Proteome Defines Novel Transcript Features.</title>
        <authorList>
            <person name="Ramaprasad A."/>
            <person name="Mourier T."/>
            <person name="Naeem R."/>
            <person name="Malas T.B."/>
            <person name="Moussa E."/>
            <person name="Panigrahi A."/>
            <person name="Vermont S.J."/>
            <person name="Otto T.D."/>
            <person name="Wastling J."/>
            <person name="Pain A."/>
        </authorList>
    </citation>
    <scope>NUCLEOTIDE SEQUENCE</scope>
    <source>
        <strain evidence="4">VEG</strain>
    </source>
</reference>
<dbReference type="CDD" id="cd14686">
    <property type="entry name" value="bZIP"/>
    <property type="match status" value="1"/>
</dbReference>
<feature type="region of interest" description="Disordered" evidence="2">
    <location>
        <begin position="383"/>
        <end position="468"/>
    </location>
</feature>
<feature type="region of interest" description="Disordered" evidence="2">
    <location>
        <begin position="51"/>
        <end position="109"/>
    </location>
</feature>
<keyword evidence="3" id="KW-0732">Signal</keyword>
<feature type="compositionally biased region" description="Low complexity" evidence="2">
    <location>
        <begin position="327"/>
        <end position="336"/>
    </location>
</feature>